<gene>
    <name evidence="2" type="ORF">CZ674_06545</name>
</gene>
<evidence type="ECO:0008006" key="4">
    <source>
        <dbReference type="Google" id="ProtNLM"/>
    </source>
</evidence>
<dbReference type="RefSeq" id="WP_143244666.1">
    <property type="nucleotide sequence ID" value="NZ_FUHU01000026.1"/>
</dbReference>
<evidence type="ECO:0000256" key="1">
    <source>
        <dbReference type="SAM" id="MobiDB-lite"/>
    </source>
</evidence>
<dbReference type="GeneID" id="303174286"/>
<name>A0A1R4FT72_9MICO</name>
<protein>
    <recommendedName>
        <fullName evidence="4">Methionine aminopeptidase</fullName>
    </recommendedName>
</protein>
<dbReference type="EMBL" id="FUHU01000026">
    <property type="protein sequence ID" value="SJM59109.1"/>
    <property type="molecule type" value="Genomic_DNA"/>
</dbReference>
<proteinExistence type="predicted"/>
<dbReference type="Proteomes" id="UP000195787">
    <property type="component" value="Unassembled WGS sequence"/>
</dbReference>
<evidence type="ECO:0000313" key="3">
    <source>
        <dbReference type="Proteomes" id="UP000195787"/>
    </source>
</evidence>
<organism evidence="2 3">
    <name type="scientific">Agrococcus casei LMG 22410</name>
    <dbReference type="NCBI Taxonomy" id="1255656"/>
    <lineage>
        <taxon>Bacteria</taxon>
        <taxon>Bacillati</taxon>
        <taxon>Actinomycetota</taxon>
        <taxon>Actinomycetes</taxon>
        <taxon>Micrococcales</taxon>
        <taxon>Microbacteriaceae</taxon>
        <taxon>Agrococcus</taxon>
    </lineage>
</organism>
<dbReference type="AlphaFoldDB" id="A0A1R4FT72"/>
<dbReference type="OrthoDB" id="3268477at2"/>
<feature type="region of interest" description="Disordered" evidence="1">
    <location>
        <begin position="17"/>
        <end position="58"/>
    </location>
</feature>
<evidence type="ECO:0000313" key="2">
    <source>
        <dbReference type="EMBL" id="SJM59109.1"/>
    </source>
</evidence>
<accession>A0A1R4FT72</accession>
<feature type="compositionally biased region" description="Acidic residues" evidence="1">
    <location>
        <begin position="48"/>
        <end position="58"/>
    </location>
</feature>
<sequence length="58" mass="6433">MAEYWYNMRTGEVEEGRQSLPADLAGPFGTAEEAAGAPEVMRRRAAEWAEEDAAEEND</sequence>
<reference evidence="2 3" key="1">
    <citation type="submission" date="2017-02" db="EMBL/GenBank/DDBJ databases">
        <authorList>
            <person name="Peterson S.W."/>
        </authorList>
    </citation>
    <scope>NUCLEOTIDE SEQUENCE [LARGE SCALE GENOMIC DNA]</scope>
    <source>
        <strain evidence="2 3">LMG 22410</strain>
    </source>
</reference>
<keyword evidence="3" id="KW-1185">Reference proteome</keyword>